<keyword evidence="7" id="KW-0175">Coiled coil</keyword>
<evidence type="ECO:0000256" key="6">
    <source>
        <dbReference type="RuleBase" id="RU003567"/>
    </source>
</evidence>
<feature type="coiled-coil region" evidence="7">
    <location>
        <begin position="241"/>
        <end position="269"/>
    </location>
</feature>
<dbReference type="InterPro" id="IPR029045">
    <property type="entry name" value="ClpP/crotonase-like_dom_sf"/>
</dbReference>
<proteinExistence type="inferred from homology"/>
<dbReference type="EMBL" id="JAMRYU010000034">
    <property type="protein sequence ID" value="MDC4242479.1"/>
    <property type="molecule type" value="Genomic_DNA"/>
</dbReference>
<name>A0A9X3XRR8_9CLOT</name>
<organism evidence="8 9">
    <name type="scientific">Clostridium tertium</name>
    <dbReference type="NCBI Taxonomy" id="1559"/>
    <lineage>
        <taxon>Bacteria</taxon>
        <taxon>Bacillati</taxon>
        <taxon>Bacillota</taxon>
        <taxon>Clostridia</taxon>
        <taxon>Eubacteriales</taxon>
        <taxon>Clostridiaceae</taxon>
        <taxon>Clostridium</taxon>
    </lineage>
</organism>
<dbReference type="PRINTS" id="PR00127">
    <property type="entry name" value="CLPPROTEASEP"/>
</dbReference>
<dbReference type="PANTHER" id="PTHR10381:SF70">
    <property type="entry name" value="ATP-DEPENDENT CLP PROTEASE PROTEOLYTIC SUBUNIT"/>
    <property type="match status" value="1"/>
</dbReference>
<sequence>MRRTLEFKSKGKDGKLNKVGNMEFRNELTNQELYFYGDIVSDSWGKWCDEDKCPQDVLEILNSIDENRDLNIYINSGGGSVYAGLAIYNQLKRKKCNKTVRVDGLAASIASVIMLAGDKVIIPKTAQTMIHDPWMGIWGGFNAAEFRKMADDLDACCETILNVYSENLKEGVNIDDIRTMMHEETWLTGDKAAQYFNIEVEDSAIAVACASNYFDKYKNIPEDLKKDDNTIDINSIVDTVIKKINEKINKKEKEKENDIEAEKAKLLMELDLI</sequence>
<dbReference type="RefSeq" id="WP_272470790.1">
    <property type="nucleotide sequence ID" value="NZ_JAMRYU010000034.1"/>
</dbReference>
<keyword evidence="2" id="KW-0963">Cytoplasm</keyword>
<evidence type="ECO:0000256" key="7">
    <source>
        <dbReference type="SAM" id="Coils"/>
    </source>
</evidence>
<dbReference type="InterPro" id="IPR001907">
    <property type="entry name" value="ClpP"/>
</dbReference>
<evidence type="ECO:0000256" key="4">
    <source>
        <dbReference type="ARBA" id="ARBA00022801"/>
    </source>
</evidence>
<evidence type="ECO:0000313" key="9">
    <source>
        <dbReference type="Proteomes" id="UP001141183"/>
    </source>
</evidence>
<protein>
    <recommendedName>
        <fullName evidence="6">ATP-dependent Clp protease proteolytic subunit</fullName>
    </recommendedName>
</protein>
<evidence type="ECO:0000256" key="2">
    <source>
        <dbReference type="ARBA" id="ARBA00022490"/>
    </source>
</evidence>
<dbReference type="CDD" id="cd07016">
    <property type="entry name" value="S14_ClpP_1"/>
    <property type="match status" value="1"/>
</dbReference>
<keyword evidence="4" id="KW-0378">Hydrolase</keyword>
<evidence type="ECO:0000313" key="8">
    <source>
        <dbReference type="EMBL" id="MDC4242479.1"/>
    </source>
</evidence>
<gene>
    <name evidence="8" type="ORF">NE398_20310</name>
</gene>
<dbReference type="GO" id="GO:0009368">
    <property type="term" value="C:endopeptidase Clp complex"/>
    <property type="evidence" value="ECO:0007669"/>
    <property type="project" value="TreeGrafter"/>
</dbReference>
<dbReference type="GO" id="GO:0004252">
    <property type="term" value="F:serine-type endopeptidase activity"/>
    <property type="evidence" value="ECO:0007669"/>
    <property type="project" value="InterPro"/>
</dbReference>
<dbReference type="SUPFAM" id="SSF52096">
    <property type="entry name" value="ClpP/crotonase"/>
    <property type="match status" value="1"/>
</dbReference>
<dbReference type="Gene3D" id="3.90.226.10">
    <property type="entry name" value="2-enoyl-CoA Hydratase, Chain A, domain 1"/>
    <property type="match status" value="1"/>
</dbReference>
<dbReference type="InterPro" id="IPR023562">
    <property type="entry name" value="ClpP/TepA"/>
</dbReference>
<accession>A0A9X3XRR8</accession>
<evidence type="ECO:0000256" key="3">
    <source>
        <dbReference type="ARBA" id="ARBA00022670"/>
    </source>
</evidence>
<keyword evidence="5" id="KW-0720">Serine protease</keyword>
<dbReference type="GO" id="GO:0004176">
    <property type="term" value="F:ATP-dependent peptidase activity"/>
    <property type="evidence" value="ECO:0007669"/>
    <property type="project" value="InterPro"/>
</dbReference>
<keyword evidence="3 8" id="KW-0645">Protease</keyword>
<keyword evidence="9" id="KW-1185">Reference proteome</keyword>
<comment type="similarity">
    <text evidence="1 6">Belongs to the peptidase S14 family.</text>
</comment>
<dbReference type="GO" id="GO:0051117">
    <property type="term" value="F:ATPase binding"/>
    <property type="evidence" value="ECO:0007669"/>
    <property type="project" value="TreeGrafter"/>
</dbReference>
<dbReference type="PANTHER" id="PTHR10381">
    <property type="entry name" value="ATP-DEPENDENT CLP PROTEASE PROTEOLYTIC SUBUNIT"/>
    <property type="match status" value="1"/>
</dbReference>
<dbReference type="AlphaFoldDB" id="A0A9X3XRR8"/>
<reference evidence="8" key="1">
    <citation type="submission" date="2022-05" db="EMBL/GenBank/DDBJ databases">
        <title>Draft genome sequence of Clostridium tertium strain CP3 isolated from Peru.</title>
        <authorList>
            <person name="Hurtado R."/>
            <person name="Lima L."/>
            <person name="Sousa T."/>
            <person name="Jaiswal A.K."/>
            <person name="Tiwari S."/>
            <person name="Maturrano L."/>
            <person name="Brenig B."/>
            <person name="Azevedo V."/>
        </authorList>
    </citation>
    <scope>NUCLEOTIDE SEQUENCE</scope>
    <source>
        <strain evidence="8">CP3</strain>
    </source>
</reference>
<comment type="caution">
    <text evidence="8">The sequence shown here is derived from an EMBL/GenBank/DDBJ whole genome shotgun (WGS) entry which is preliminary data.</text>
</comment>
<dbReference type="NCBIfam" id="NF045542">
    <property type="entry name" value="Clp_rel_HeadMat"/>
    <property type="match status" value="1"/>
</dbReference>
<dbReference type="GO" id="GO:0006515">
    <property type="term" value="P:protein quality control for misfolded or incompletely synthesized proteins"/>
    <property type="evidence" value="ECO:0007669"/>
    <property type="project" value="TreeGrafter"/>
</dbReference>
<dbReference type="Proteomes" id="UP001141183">
    <property type="component" value="Unassembled WGS sequence"/>
</dbReference>
<dbReference type="Pfam" id="PF00574">
    <property type="entry name" value="CLP_protease"/>
    <property type="match status" value="1"/>
</dbReference>
<evidence type="ECO:0000256" key="1">
    <source>
        <dbReference type="ARBA" id="ARBA00007039"/>
    </source>
</evidence>
<evidence type="ECO:0000256" key="5">
    <source>
        <dbReference type="ARBA" id="ARBA00022825"/>
    </source>
</evidence>